<evidence type="ECO:0000313" key="3">
    <source>
        <dbReference type="Proteomes" id="UP000266721"/>
    </source>
</evidence>
<reference evidence="2 3" key="1">
    <citation type="journal article" date="2016" name="PLoS ONE">
        <title>A First Insight into the Genome of the Filter-Feeder Mussel Mytilus galloprovincialis.</title>
        <authorList>
            <person name="Murgarella M."/>
            <person name="Puiu D."/>
            <person name="Novoa B."/>
            <person name="Figueras A."/>
            <person name="Posada D."/>
            <person name="Canchaya C."/>
        </authorList>
    </citation>
    <scope>NUCLEOTIDE SEQUENCE [LARGE SCALE GENOMIC DNA]</scope>
    <source>
        <tissue evidence="2">Muscle</tissue>
    </source>
</reference>
<proteinExistence type="predicted"/>
<gene>
    <name evidence="2" type="ORF">AM593_00306</name>
</gene>
<feature type="domain" description="Exosome-associated factor Rrp6 N-terminal" evidence="1">
    <location>
        <begin position="34"/>
        <end position="72"/>
    </location>
</feature>
<dbReference type="Pfam" id="PF08066">
    <property type="entry name" value="PMC2NT"/>
    <property type="match status" value="1"/>
</dbReference>
<evidence type="ECO:0000259" key="1">
    <source>
        <dbReference type="Pfam" id="PF08066"/>
    </source>
</evidence>
<dbReference type="InterPro" id="IPR012588">
    <property type="entry name" value="Exosome-assoc_fac_Rrp6_N"/>
</dbReference>
<dbReference type="AlphaFoldDB" id="A0A3R5Q1M0"/>
<protein>
    <recommendedName>
        <fullName evidence="1">Exosome-associated factor Rrp6 N-terminal domain-containing protein</fullName>
    </recommendedName>
</protein>
<organism evidence="2 3">
    <name type="scientific">Mytilus galloprovincialis</name>
    <name type="common">Mediterranean mussel</name>
    <dbReference type="NCBI Taxonomy" id="29158"/>
    <lineage>
        <taxon>Eukaryota</taxon>
        <taxon>Metazoa</taxon>
        <taxon>Spiralia</taxon>
        <taxon>Lophotrochozoa</taxon>
        <taxon>Mollusca</taxon>
        <taxon>Bivalvia</taxon>
        <taxon>Autobranchia</taxon>
        <taxon>Pteriomorphia</taxon>
        <taxon>Mytilida</taxon>
        <taxon>Mytiloidea</taxon>
        <taxon>Mytilidae</taxon>
        <taxon>Mytilinae</taxon>
        <taxon>Mytilus</taxon>
    </lineage>
</organism>
<keyword evidence="3" id="KW-1185">Reference proteome</keyword>
<evidence type="ECO:0000313" key="2">
    <source>
        <dbReference type="EMBL" id="OPL20363.1"/>
    </source>
</evidence>
<dbReference type="Proteomes" id="UP000266721">
    <property type="component" value="Unassembled WGS sequence"/>
</dbReference>
<dbReference type="GO" id="GO:0006396">
    <property type="term" value="P:RNA processing"/>
    <property type="evidence" value="ECO:0007669"/>
    <property type="project" value="InterPro"/>
</dbReference>
<name>A0A3R5Q1M0_MYTGA</name>
<dbReference type="GO" id="GO:0000176">
    <property type="term" value="C:nuclear exosome (RNase complex)"/>
    <property type="evidence" value="ECO:0007669"/>
    <property type="project" value="InterPro"/>
</dbReference>
<feature type="non-terminal residue" evidence="2">
    <location>
        <position position="1"/>
    </location>
</feature>
<dbReference type="EMBL" id="KV610609">
    <property type="protein sequence ID" value="OPL20363.1"/>
    <property type="molecule type" value="Genomic_DNA"/>
</dbReference>
<sequence>MDHAKVLGTIRQLNSVINNQKTFWKDQALKTALQATKCSNDLPATGDDFDYYSSYQGVREVLDIEGNRILNM</sequence>
<accession>A0A3R5Q1M0</accession>